<dbReference type="Proteomes" id="UP001354709">
    <property type="component" value="Unassembled WGS sequence"/>
</dbReference>
<feature type="region of interest" description="Disordered" evidence="1">
    <location>
        <begin position="82"/>
        <end position="102"/>
    </location>
</feature>
<gene>
    <name evidence="2" type="ORF">V2J94_36930</name>
</gene>
<proteinExistence type="predicted"/>
<dbReference type="RefSeq" id="WP_330814035.1">
    <property type="nucleotide sequence ID" value="NZ_JAZBJO010000035.1"/>
</dbReference>
<organism evidence="2 3">
    <name type="scientific">Streptomyces asiaticus subsp. ignotus</name>
    <dbReference type="NCBI Taxonomy" id="3098222"/>
    <lineage>
        <taxon>Bacteria</taxon>
        <taxon>Bacillati</taxon>
        <taxon>Actinomycetota</taxon>
        <taxon>Actinomycetes</taxon>
        <taxon>Kitasatosporales</taxon>
        <taxon>Streptomycetaceae</taxon>
        <taxon>Streptomyces</taxon>
        <taxon>Streptomyces violaceusniger group</taxon>
    </lineage>
</organism>
<evidence type="ECO:0000313" key="2">
    <source>
        <dbReference type="EMBL" id="MEE4597404.1"/>
    </source>
</evidence>
<dbReference type="EMBL" id="JAZBJO010000035">
    <property type="protein sequence ID" value="MEE4597404.1"/>
    <property type="molecule type" value="Genomic_DNA"/>
</dbReference>
<reference evidence="2 3" key="1">
    <citation type="submission" date="2023-11" db="EMBL/GenBank/DDBJ databases">
        <title>30 novel species of actinomycetes from the DSMZ collection.</title>
        <authorList>
            <person name="Nouioui I."/>
        </authorList>
    </citation>
    <scope>NUCLEOTIDE SEQUENCE [LARGE SCALE GENOMIC DNA]</scope>
    <source>
        <strain evidence="2 3">DSM 41524</strain>
    </source>
</reference>
<protein>
    <submittedName>
        <fullName evidence="2">Uncharacterized protein</fullName>
    </submittedName>
</protein>
<keyword evidence="3" id="KW-1185">Reference proteome</keyword>
<accession>A0ABU7Q7P4</accession>
<evidence type="ECO:0000256" key="1">
    <source>
        <dbReference type="SAM" id="MobiDB-lite"/>
    </source>
</evidence>
<comment type="caution">
    <text evidence="2">The sequence shown here is derived from an EMBL/GenBank/DDBJ whole genome shotgun (WGS) entry which is preliminary data.</text>
</comment>
<name>A0ABU7Q7P4_9ACTN</name>
<evidence type="ECO:0000313" key="3">
    <source>
        <dbReference type="Proteomes" id="UP001354709"/>
    </source>
</evidence>
<sequence length="102" mass="11944">MPAAVYFTDLKSADRSPLTPRSYGMDLLRWWRQPWFFEVEWDRGTREDARDFMLWTKLADKSARVHWRQDFVSVDLRVGQGPGDWESAGSARRVQAQAPQKA</sequence>